<evidence type="ECO:0000256" key="4">
    <source>
        <dbReference type="ARBA" id="ARBA00023004"/>
    </source>
</evidence>
<keyword evidence="2" id="KW-0949">S-adenosyl-L-methionine</keyword>
<dbReference type="Pfam" id="PF02310">
    <property type="entry name" value="B12-binding"/>
    <property type="match status" value="1"/>
</dbReference>
<dbReference type="EMBL" id="UINC01198277">
    <property type="protein sequence ID" value="SVE16169.1"/>
    <property type="molecule type" value="Genomic_DNA"/>
</dbReference>
<name>A0A383B8S6_9ZZZZ</name>
<feature type="non-terminal residue" evidence="7">
    <location>
        <position position="1"/>
    </location>
</feature>
<dbReference type="Gene3D" id="3.40.50.280">
    <property type="entry name" value="Cobalamin-binding domain"/>
    <property type="match status" value="1"/>
</dbReference>
<evidence type="ECO:0000256" key="5">
    <source>
        <dbReference type="ARBA" id="ARBA00023014"/>
    </source>
</evidence>
<dbReference type="SUPFAM" id="SSF102114">
    <property type="entry name" value="Radical SAM enzymes"/>
    <property type="match status" value="1"/>
</dbReference>
<evidence type="ECO:0000256" key="2">
    <source>
        <dbReference type="ARBA" id="ARBA00022691"/>
    </source>
</evidence>
<dbReference type="InterPro" id="IPR051198">
    <property type="entry name" value="BchE-like"/>
</dbReference>
<proteinExistence type="predicted"/>
<feature type="domain" description="B12-binding" evidence="6">
    <location>
        <begin position="51"/>
        <end position="128"/>
    </location>
</feature>
<reference evidence="7" key="1">
    <citation type="submission" date="2018-05" db="EMBL/GenBank/DDBJ databases">
        <authorList>
            <person name="Lanie J.A."/>
            <person name="Ng W.-L."/>
            <person name="Kazmierczak K.M."/>
            <person name="Andrzejewski T.M."/>
            <person name="Davidsen T.M."/>
            <person name="Wayne K.J."/>
            <person name="Tettelin H."/>
            <person name="Glass J.I."/>
            <person name="Rusch D."/>
            <person name="Podicherti R."/>
            <person name="Tsui H.-C.T."/>
            <person name="Winkler M.E."/>
        </authorList>
    </citation>
    <scope>NUCLEOTIDE SEQUENCE</scope>
</reference>
<evidence type="ECO:0000259" key="6">
    <source>
        <dbReference type="Pfam" id="PF02310"/>
    </source>
</evidence>
<dbReference type="SFLD" id="SFLDS00029">
    <property type="entry name" value="Radical_SAM"/>
    <property type="match status" value="1"/>
</dbReference>
<sequence>DGNTVELFDTTYYEKLDEFGDTEVDSDNIKTEKLMARPYEMPNEITLKTTNVLDDFKKKIEFYGPDLLAMSCTEDMFELGILLLKQVRKYRIPTILGGVFATFAPNLALSYNEIDIVCKGEGEDSLRSLCRRMRTGKRYDDIPNLWIKNKDGSIKTNPTKMVNMDANPLIDMSIFEEARFYRPMGGKVYRMFPVETFRGCPYKCSFCNSPSQETMYREETGESYIRRKSFENMRKELLFYKEEMGAQ</sequence>
<keyword evidence="5" id="KW-0411">Iron-sulfur</keyword>
<evidence type="ECO:0000256" key="1">
    <source>
        <dbReference type="ARBA" id="ARBA00001966"/>
    </source>
</evidence>
<dbReference type="PANTHER" id="PTHR43409:SF7">
    <property type="entry name" value="BLL1977 PROTEIN"/>
    <property type="match status" value="1"/>
</dbReference>
<protein>
    <recommendedName>
        <fullName evidence="6">B12-binding domain-containing protein</fullName>
    </recommendedName>
</protein>
<dbReference type="GO" id="GO:0051536">
    <property type="term" value="F:iron-sulfur cluster binding"/>
    <property type="evidence" value="ECO:0007669"/>
    <property type="project" value="UniProtKB-KW"/>
</dbReference>
<gene>
    <name evidence="7" type="ORF">METZ01_LOCUS469023</name>
</gene>
<dbReference type="GO" id="GO:0003824">
    <property type="term" value="F:catalytic activity"/>
    <property type="evidence" value="ECO:0007669"/>
    <property type="project" value="InterPro"/>
</dbReference>
<dbReference type="InterPro" id="IPR007197">
    <property type="entry name" value="rSAM"/>
</dbReference>
<evidence type="ECO:0000313" key="7">
    <source>
        <dbReference type="EMBL" id="SVE16169.1"/>
    </source>
</evidence>
<comment type="cofactor">
    <cofactor evidence="1">
        <name>[4Fe-4S] cluster</name>
        <dbReference type="ChEBI" id="CHEBI:49883"/>
    </cofactor>
</comment>
<evidence type="ECO:0000256" key="3">
    <source>
        <dbReference type="ARBA" id="ARBA00022723"/>
    </source>
</evidence>
<dbReference type="InterPro" id="IPR006158">
    <property type="entry name" value="Cobalamin-bd"/>
</dbReference>
<dbReference type="PANTHER" id="PTHR43409">
    <property type="entry name" value="ANAEROBIC MAGNESIUM-PROTOPORPHYRIN IX MONOMETHYL ESTER CYCLASE-RELATED"/>
    <property type="match status" value="1"/>
</dbReference>
<keyword evidence="3" id="KW-0479">Metal-binding</keyword>
<dbReference type="AlphaFoldDB" id="A0A383B8S6"/>
<dbReference type="SFLD" id="SFLDG01082">
    <property type="entry name" value="B12-binding_domain_containing"/>
    <property type="match status" value="1"/>
</dbReference>
<dbReference type="GO" id="GO:0005829">
    <property type="term" value="C:cytosol"/>
    <property type="evidence" value="ECO:0007669"/>
    <property type="project" value="TreeGrafter"/>
</dbReference>
<accession>A0A383B8S6</accession>
<dbReference type="GO" id="GO:0031419">
    <property type="term" value="F:cobalamin binding"/>
    <property type="evidence" value="ECO:0007669"/>
    <property type="project" value="InterPro"/>
</dbReference>
<organism evidence="7">
    <name type="scientific">marine metagenome</name>
    <dbReference type="NCBI Taxonomy" id="408172"/>
    <lineage>
        <taxon>unclassified sequences</taxon>
        <taxon>metagenomes</taxon>
        <taxon>ecological metagenomes</taxon>
    </lineage>
</organism>
<feature type="non-terminal residue" evidence="7">
    <location>
        <position position="247"/>
    </location>
</feature>
<keyword evidence="4" id="KW-0408">Iron</keyword>
<dbReference type="InterPro" id="IPR058240">
    <property type="entry name" value="rSAM_sf"/>
</dbReference>
<dbReference type="GO" id="GO:0046872">
    <property type="term" value="F:metal ion binding"/>
    <property type="evidence" value="ECO:0007669"/>
    <property type="project" value="UniProtKB-KW"/>
</dbReference>